<dbReference type="AlphaFoldDB" id="A0A9C9ENS5"/>
<dbReference type="PROSITE" id="PS51832">
    <property type="entry name" value="HD_GYP"/>
    <property type="match status" value="1"/>
</dbReference>
<dbReference type="PANTHER" id="PTHR43155:SF2">
    <property type="entry name" value="CYCLIC DI-GMP PHOSPHODIESTERASE PA4108"/>
    <property type="match status" value="1"/>
</dbReference>
<feature type="domain" description="HD-GYP" evidence="3">
    <location>
        <begin position="303"/>
        <end position="490"/>
    </location>
</feature>
<evidence type="ECO:0000259" key="2">
    <source>
        <dbReference type="PROSITE" id="PS50113"/>
    </source>
</evidence>
<dbReference type="PANTHER" id="PTHR43155">
    <property type="entry name" value="CYCLIC DI-GMP PHOSPHODIESTERASE PA4108-RELATED"/>
    <property type="match status" value="1"/>
</dbReference>
<evidence type="ECO:0000313" key="5">
    <source>
        <dbReference type="Proteomes" id="UP000885826"/>
    </source>
</evidence>
<dbReference type="InterPro" id="IPR035965">
    <property type="entry name" value="PAS-like_dom_sf"/>
</dbReference>
<accession>A0A9C9ENS5</accession>
<dbReference type="Gene3D" id="3.30.450.40">
    <property type="match status" value="1"/>
</dbReference>
<dbReference type="InterPro" id="IPR000700">
    <property type="entry name" value="PAS-assoc_C"/>
</dbReference>
<dbReference type="Pfam" id="PF13185">
    <property type="entry name" value="GAF_2"/>
    <property type="match status" value="1"/>
</dbReference>
<dbReference type="Proteomes" id="UP000885826">
    <property type="component" value="Unassembled WGS sequence"/>
</dbReference>
<name>A0A9C9ENS5_UNCW3</name>
<proteinExistence type="predicted"/>
<protein>
    <submittedName>
        <fullName evidence="4">PAS domain S-box protein</fullName>
    </submittedName>
</protein>
<dbReference type="InterPro" id="IPR037522">
    <property type="entry name" value="HD_GYP_dom"/>
</dbReference>
<dbReference type="Gene3D" id="3.30.450.20">
    <property type="entry name" value="PAS domain"/>
    <property type="match status" value="1"/>
</dbReference>
<gene>
    <name evidence="4" type="ORF">ENI34_09585</name>
</gene>
<dbReference type="SMART" id="SM00086">
    <property type="entry name" value="PAC"/>
    <property type="match status" value="1"/>
</dbReference>
<organism evidence="4 5">
    <name type="scientific">candidate division WOR-3 bacterium</name>
    <dbReference type="NCBI Taxonomy" id="2052148"/>
    <lineage>
        <taxon>Bacteria</taxon>
        <taxon>Bacteria division WOR-3</taxon>
    </lineage>
</organism>
<dbReference type="SMART" id="SM00471">
    <property type="entry name" value="HDc"/>
    <property type="match status" value="1"/>
</dbReference>
<dbReference type="Pfam" id="PF13426">
    <property type="entry name" value="PAS_9"/>
    <property type="match status" value="1"/>
</dbReference>
<dbReference type="SUPFAM" id="SSF55785">
    <property type="entry name" value="PYP-like sensor domain (PAS domain)"/>
    <property type="match status" value="1"/>
</dbReference>
<dbReference type="Gene3D" id="1.10.3210.10">
    <property type="entry name" value="Hypothetical protein af1432"/>
    <property type="match status" value="1"/>
</dbReference>
<dbReference type="NCBIfam" id="TIGR00229">
    <property type="entry name" value="sensory_box"/>
    <property type="match status" value="1"/>
</dbReference>
<evidence type="ECO:0000313" key="4">
    <source>
        <dbReference type="EMBL" id="HEC79369.1"/>
    </source>
</evidence>
<reference evidence="4" key="1">
    <citation type="journal article" date="2020" name="mSystems">
        <title>Genome- and Community-Level Interaction Insights into Carbon Utilization and Element Cycling Functions of Hydrothermarchaeota in Hydrothermal Sediment.</title>
        <authorList>
            <person name="Zhou Z."/>
            <person name="Liu Y."/>
            <person name="Xu W."/>
            <person name="Pan J."/>
            <person name="Luo Z.H."/>
            <person name="Li M."/>
        </authorList>
    </citation>
    <scope>NUCLEOTIDE SEQUENCE</scope>
    <source>
        <strain evidence="4">HyVt-388</strain>
    </source>
</reference>
<sequence length="490" mass="55691">MTKDNNRNASHPLDNFIKLHHKSVFKNIASAVVVVDTKGVIKYINKYVEKFFHYHVEELLGKRFLKIVAPAFRKKVSKVFKQLSNGKNIKPYELGFIDKNGEILYAKVSAATLREKGKVIGVLGFATDITEHKKDIEHLSKIIKELSLLYNIGKELTSTINIDLLFSKILIYLSETFGYERVGILMLDEKQKELRIKATTRPFTNRKQNKKIKLGEGITGYVAKTGRPCLINEVSKEKRYLLLDSRTKSEITVPLKLGEKILGVINVESYKANAFDKDDIRTLTLIANQAAIAIENSRLYKSLEESYLDTIKALVSAMEAKDHYTRGHSERVRKYALRIAKVLKLSDRQMRELNYAGYLHDIGKIGIKDTILSKVEPLTDAEFALIKKHPDIGNNILKDVKHLTTTCEIIKSEHERYDGNGYPNGLKKDQIPIGARIIAVADAYDAMTTDRPYRKAISTKKAIQILKKESGKQFDPKVVKAFLKVIKNKK</sequence>
<dbReference type="SUPFAM" id="SSF109604">
    <property type="entry name" value="HD-domain/PDEase-like"/>
    <property type="match status" value="1"/>
</dbReference>
<dbReference type="SMART" id="SM00091">
    <property type="entry name" value="PAS"/>
    <property type="match status" value="1"/>
</dbReference>
<comment type="caution">
    <text evidence="4">The sequence shown here is derived from an EMBL/GenBank/DDBJ whole genome shotgun (WGS) entry which is preliminary data.</text>
</comment>
<dbReference type="InterPro" id="IPR003607">
    <property type="entry name" value="HD/PDEase_dom"/>
</dbReference>
<evidence type="ECO:0000259" key="3">
    <source>
        <dbReference type="PROSITE" id="PS51832"/>
    </source>
</evidence>
<dbReference type="CDD" id="cd00130">
    <property type="entry name" value="PAS"/>
    <property type="match status" value="1"/>
</dbReference>
<dbReference type="InterPro" id="IPR000014">
    <property type="entry name" value="PAS"/>
</dbReference>
<dbReference type="InterPro" id="IPR003018">
    <property type="entry name" value="GAF"/>
</dbReference>
<feature type="domain" description="PAC" evidence="2">
    <location>
        <begin position="90"/>
        <end position="141"/>
    </location>
</feature>
<evidence type="ECO:0000259" key="1">
    <source>
        <dbReference type="PROSITE" id="PS50112"/>
    </source>
</evidence>
<dbReference type="PROSITE" id="PS50112">
    <property type="entry name" value="PAS"/>
    <property type="match status" value="1"/>
</dbReference>
<dbReference type="Pfam" id="PF13487">
    <property type="entry name" value="HD_5"/>
    <property type="match status" value="1"/>
</dbReference>
<dbReference type="CDD" id="cd00077">
    <property type="entry name" value="HDc"/>
    <property type="match status" value="1"/>
</dbReference>
<dbReference type="InterPro" id="IPR029016">
    <property type="entry name" value="GAF-like_dom_sf"/>
</dbReference>
<dbReference type="InterPro" id="IPR001610">
    <property type="entry name" value="PAC"/>
</dbReference>
<dbReference type="EMBL" id="DRIG01000098">
    <property type="protein sequence ID" value="HEC79369.1"/>
    <property type="molecule type" value="Genomic_DNA"/>
</dbReference>
<dbReference type="SUPFAM" id="SSF55781">
    <property type="entry name" value="GAF domain-like"/>
    <property type="match status" value="1"/>
</dbReference>
<dbReference type="SMART" id="SM00065">
    <property type="entry name" value="GAF"/>
    <property type="match status" value="1"/>
</dbReference>
<feature type="domain" description="PAS" evidence="1">
    <location>
        <begin position="22"/>
        <end position="87"/>
    </location>
</feature>
<dbReference type="PROSITE" id="PS50113">
    <property type="entry name" value="PAC"/>
    <property type="match status" value="1"/>
</dbReference>